<organism evidence="3 4">
    <name type="scientific">Vitis rotundifolia</name>
    <name type="common">Muscadine grape</name>
    <dbReference type="NCBI Taxonomy" id="103349"/>
    <lineage>
        <taxon>Eukaryota</taxon>
        <taxon>Viridiplantae</taxon>
        <taxon>Streptophyta</taxon>
        <taxon>Embryophyta</taxon>
        <taxon>Tracheophyta</taxon>
        <taxon>Spermatophyta</taxon>
        <taxon>Magnoliopsida</taxon>
        <taxon>eudicotyledons</taxon>
        <taxon>Gunneridae</taxon>
        <taxon>Pentapetalae</taxon>
        <taxon>rosids</taxon>
        <taxon>Vitales</taxon>
        <taxon>Vitaceae</taxon>
        <taxon>Viteae</taxon>
        <taxon>Vitis</taxon>
    </lineage>
</organism>
<evidence type="ECO:0000256" key="2">
    <source>
        <dbReference type="SAM" id="SignalP"/>
    </source>
</evidence>
<feature type="chain" id="PRO_5041332492" evidence="2">
    <location>
        <begin position="23"/>
        <end position="119"/>
    </location>
</feature>
<protein>
    <submittedName>
        <fullName evidence="3">Uncharacterized protein</fullName>
    </submittedName>
</protein>
<feature type="region of interest" description="Disordered" evidence="1">
    <location>
        <begin position="61"/>
        <end position="98"/>
    </location>
</feature>
<proteinExistence type="predicted"/>
<dbReference type="EMBL" id="JARBHA010000006">
    <property type="protein sequence ID" value="KAJ9699535.1"/>
    <property type="molecule type" value="Genomic_DNA"/>
</dbReference>
<feature type="signal peptide" evidence="2">
    <location>
        <begin position="1"/>
        <end position="22"/>
    </location>
</feature>
<name>A0AA39DXY3_VITRO</name>
<dbReference type="Proteomes" id="UP001168098">
    <property type="component" value="Unassembled WGS sequence"/>
</dbReference>
<sequence length="119" mass="13138">MGSRRLEFLLLLFFFLLSSSNTLQYLYASALNEEQNVRNGEIWENHSTKTRLVGEIVVDRRGSTGAGGSRGGTYSSSSAMNHGNNNDNKPSRRNSSGCTISHPGFTRLGFLLLSSFFLI</sequence>
<gene>
    <name evidence="3" type="ORF">PVL29_008227</name>
</gene>
<comment type="caution">
    <text evidence="3">The sequence shown here is derived from an EMBL/GenBank/DDBJ whole genome shotgun (WGS) entry which is preliminary data.</text>
</comment>
<keyword evidence="4" id="KW-1185">Reference proteome</keyword>
<evidence type="ECO:0000256" key="1">
    <source>
        <dbReference type="SAM" id="MobiDB-lite"/>
    </source>
</evidence>
<evidence type="ECO:0000313" key="4">
    <source>
        <dbReference type="Proteomes" id="UP001168098"/>
    </source>
</evidence>
<feature type="compositionally biased region" description="Polar residues" evidence="1">
    <location>
        <begin position="80"/>
        <end position="98"/>
    </location>
</feature>
<dbReference type="AlphaFoldDB" id="A0AA39DXY3"/>
<reference evidence="3 4" key="1">
    <citation type="journal article" date="2023" name="BMC Biotechnol.">
        <title>Vitis rotundifolia cv Carlos genome sequencing.</title>
        <authorList>
            <person name="Huff M."/>
            <person name="Hulse-Kemp A."/>
            <person name="Scheffler B."/>
            <person name="Youngblood R."/>
            <person name="Simpson S."/>
            <person name="Babiker E."/>
            <person name="Staton M."/>
        </authorList>
    </citation>
    <scope>NUCLEOTIDE SEQUENCE [LARGE SCALE GENOMIC DNA]</scope>
    <source>
        <tissue evidence="3">Leaf</tissue>
    </source>
</reference>
<accession>A0AA39DXY3</accession>
<keyword evidence="2" id="KW-0732">Signal</keyword>
<evidence type="ECO:0000313" key="3">
    <source>
        <dbReference type="EMBL" id="KAJ9699535.1"/>
    </source>
</evidence>